<feature type="non-terminal residue" evidence="1">
    <location>
        <position position="1"/>
    </location>
</feature>
<dbReference type="Proteomes" id="UP000708208">
    <property type="component" value="Unassembled WGS sequence"/>
</dbReference>
<dbReference type="EMBL" id="CAJVCH010398237">
    <property type="protein sequence ID" value="CAG7817598.1"/>
    <property type="molecule type" value="Genomic_DNA"/>
</dbReference>
<dbReference type="AlphaFoldDB" id="A0A8J2KIF5"/>
<organism evidence="1 2">
    <name type="scientific">Allacma fusca</name>
    <dbReference type="NCBI Taxonomy" id="39272"/>
    <lineage>
        <taxon>Eukaryota</taxon>
        <taxon>Metazoa</taxon>
        <taxon>Ecdysozoa</taxon>
        <taxon>Arthropoda</taxon>
        <taxon>Hexapoda</taxon>
        <taxon>Collembola</taxon>
        <taxon>Symphypleona</taxon>
        <taxon>Sminthuridae</taxon>
        <taxon>Allacma</taxon>
    </lineage>
</organism>
<evidence type="ECO:0000313" key="1">
    <source>
        <dbReference type="EMBL" id="CAG7817598.1"/>
    </source>
</evidence>
<sequence length="26" mass="3233">MQFFEVFTIWDRKEDKKEESILINSV</sequence>
<keyword evidence="2" id="KW-1185">Reference proteome</keyword>
<gene>
    <name evidence="1" type="ORF">AFUS01_LOCUS28153</name>
</gene>
<reference evidence="1" key="1">
    <citation type="submission" date="2021-06" db="EMBL/GenBank/DDBJ databases">
        <authorList>
            <person name="Hodson N. C."/>
            <person name="Mongue J. A."/>
            <person name="Jaron S. K."/>
        </authorList>
    </citation>
    <scope>NUCLEOTIDE SEQUENCE</scope>
</reference>
<protein>
    <submittedName>
        <fullName evidence="1">Uncharacterized protein</fullName>
    </submittedName>
</protein>
<name>A0A8J2KIF5_9HEXA</name>
<accession>A0A8J2KIF5</accession>
<comment type="caution">
    <text evidence="1">The sequence shown here is derived from an EMBL/GenBank/DDBJ whole genome shotgun (WGS) entry which is preliminary data.</text>
</comment>
<evidence type="ECO:0000313" key="2">
    <source>
        <dbReference type="Proteomes" id="UP000708208"/>
    </source>
</evidence>
<proteinExistence type="predicted"/>